<organism evidence="1 2">
    <name type="scientific">Gigaspora margarita</name>
    <dbReference type="NCBI Taxonomy" id="4874"/>
    <lineage>
        <taxon>Eukaryota</taxon>
        <taxon>Fungi</taxon>
        <taxon>Fungi incertae sedis</taxon>
        <taxon>Mucoromycota</taxon>
        <taxon>Glomeromycotina</taxon>
        <taxon>Glomeromycetes</taxon>
        <taxon>Diversisporales</taxon>
        <taxon>Gigasporaceae</taxon>
        <taxon>Gigaspora</taxon>
    </lineage>
</organism>
<evidence type="ECO:0000313" key="2">
    <source>
        <dbReference type="Proteomes" id="UP000789901"/>
    </source>
</evidence>
<evidence type="ECO:0000313" key="1">
    <source>
        <dbReference type="EMBL" id="CAG8613445.1"/>
    </source>
</evidence>
<reference evidence="1 2" key="1">
    <citation type="submission" date="2021-06" db="EMBL/GenBank/DDBJ databases">
        <authorList>
            <person name="Kallberg Y."/>
            <person name="Tangrot J."/>
            <person name="Rosling A."/>
        </authorList>
    </citation>
    <scope>NUCLEOTIDE SEQUENCE [LARGE SCALE GENOMIC DNA]</scope>
    <source>
        <strain evidence="1 2">120-4 pot B 10/14</strain>
    </source>
</reference>
<accession>A0ABN7ULJ0</accession>
<dbReference type="Proteomes" id="UP000789901">
    <property type="component" value="Unassembled WGS sequence"/>
</dbReference>
<sequence length="106" mass="12371">TKFVFLSKETKFVFLSKETKFVFLSKETKFDSNNNVFATQLWGDKQKDFLDKVPNIKQFFHLNDIDINGTKFKLAIINTKQLPNQCDKVFGVTRIVAEKNLSDIKF</sequence>
<keyword evidence="2" id="KW-1185">Reference proteome</keyword>
<proteinExistence type="predicted"/>
<protein>
    <submittedName>
        <fullName evidence="1">23918_t:CDS:1</fullName>
    </submittedName>
</protein>
<gene>
    <name evidence="1" type="ORF">GMARGA_LOCUS7474</name>
</gene>
<name>A0ABN7ULJ0_GIGMA</name>
<comment type="caution">
    <text evidence="1">The sequence shown here is derived from an EMBL/GenBank/DDBJ whole genome shotgun (WGS) entry which is preliminary data.</text>
</comment>
<feature type="non-terminal residue" evidence="1">
    <location>
        <position position="1"/>
    </location>
</feature>
<dbReference type="EMBL" id="CAJVQB010003625">
    <property type="protein sequence ID" value="CAG8613445.1"/>
    <property type="molecule type" value="Genomic_DNA"/>
</dbReference>